<dbReference type="Pfam" id="PF00651">
    <property type="entry name" value="BTB"/>
    <property type="match status" value="1"/>
</dbReference>
<dbReference type="CDD" id="cd18280">
    <property type="entry name" value="BTB_POZ_BPM_plant"/>
    <property type="match status" value="1"/>
</dbReference>
<dbReference type="EMBL" id="GBRH01172557">
    <property type="protein sequence ID" value="JAE25339.1"/>
    <property type="molecule type" value="Transcribed_RNA"/>
</dbReference>
<dbReference type="Pfam" id="PF24570">
    <property type="entry name" value="BACK_BPM_SPOP"/>
    <property type="match status" value="1"/>
</dbReference>
<accession>A0A0A9GPJ7</accession>
<dbReference type="PANTHER" id="PTHR26379:SF474">
    <property type="entry name" value="OS08G0228200 PROTEIN"/>
    <property type="match status" value="1"/>
</dbReference>
<evidence type="ECO:0000313" key="4">
    <source>
        <dbReference type="EMBL" id="JAE25339.1"/>
    </source>
</evidence>
<comment type="pathway">
    <text evidence="1">Protein modification; protein ubiquitination.</text>
</comment>
<dbReference type="Gene3D" id="3.30.710.10">
    <property type="entry name" value="Potassium Channel Kv1.1, Chain A"/>
    <property type="match status" value="1"/>
</dbReference>
<comment type="similarity">
    <text evidence="2">Belongs to the Tdpoz family.</text>
</comment>
<dbReference type="SMART" id="SM00225">
    <property type="entry name" value="BTB"/>
    <property type="match status" value="1"/>
</dbReference>
<dbReference type="InterPro" id="IPR045005">
    <property type="entry name" value="BPM1-6"/>
</dbReference>
<name>A0A0A9GPJ7_ARUDO</name>
<proteinExistence type="inferred from homology"/>
<dbReference type="PROSITE" id="PS50097">
    <property type="entry name" value="BTB"/>
    <property type="match status" value="1"/>
</dbReference>
<dbReference type="Gene3D" id="1.25.40.420">
    <property type="match status" value="1"/>
</dbReference>
<reference evidence="4" key="1">
    <citation type="submission" date="2014-09" db="EMBL/GenBank/DDBJ databases">
        <authorList>
            <person name="Magalhaes I.L.F."/>
            <person name="Oliveira U."/>
            <person name="Santos F.R."/>
            <person name="Vidigal T.H.D.A."/>
            <person name="Brescovit A.D."/>
            <person name="Santos A.J."/>
        </authorList>
    </citation>
    <scope>NUCLEOTIDE SEQUENCE</scope>
    <source>
        <tissue evidence="4">Shoot tissue taken approximately 20 cm above the soil surface</tissue>
    </source>
</reference>
<evidence type="ECO:0000256" key="2">
    <source>
        <dbReference type="ARBA" id="ARBA00010846"/>
    </source>
</evidence>
<dbReference type="InterPro" id="IPR000210">
    <property type="entry name" value="BTB/POZ_dom"/>
</dbReference>
<feature type="domain" description="BTB" evidence="3">
    <location>
        <begin position="44"/>
        <end position="111"/>
    </location>
</feature>
<dbReference type="AlphaFoldDB" id="A0A0A9GPJ7"/>
<sequence>MIVCDIAVIMGTSVSESELVCEIQEPPSDLQDNLGKLLESKEGADVTFEVNGEVFHAHRIVLAMRSPVFKAELYGPMTEKSTRNITVEDMHPAAFRTLLHFIYTDSLPAMDDFDGDEYNEMVKHLLVAADRYAMERMKKLCETILSKKLDVESVATTLAVADQHHCSKLKDVCIQFINSSNRMDDVVASQGYQHLKRACPSVFVDIWEKSAKSC</sequence>
<reference evidence="4" key="2">
    <citation type="journal article" date="2015" name="Data Brief">
        <title>Shoot transcriptome of the giant reed, Arundo donax.</title>
        <authorList>
            <person name="Barrero R.A."/>
            <person name="Guerrero F.D."/>
            <person name="Moolhuijzen P."/>
            <person name="Goolsby J.A."/>
            <person name="Tidwell J."/>
            <person name="Bellgard S.E."/>
            <person name="Bellgard M.I."/>
        </authorList>
    </citation>
    <scope>NUCLEOTIDE SEQUENCE</scope>
    <source>
        <tissue evidence="4">Shoot tissue taken approximately 20 cm above the soil surface</tissue>
    </source>
</reference>
<dbReference type="InterPro" id="IPR011333">
    <property type="entry name" value="SKP1/BTB/POZ_sf"/>
</dbReference>
<evidence type="ECO:0000259" key="3">
    <source>
        <dbReference type="PROSITE" id="PS50097"/>
    </source>
</evidence>
<dbReference type="SUPFAM" id="SSF54695">
    <property type="entry name" value="POZ domain"/>
    <property type="match status" value="1"/>
</dbReference>
<organism evidence="4">
    <name type="scientific">Arundo donax</name>
    <name type="common">Giant reed</name>
    <name type="synonym">Donax arundinaceus</name>
    <dbReference type="NCBI Taxonomy" id="35708"/>
    <lineage>
        <taxon>Eukaryota</taxon>
        <taxon>Viridiplantae</taxon>
        <taxon>Streptophyta</taxon>
        <taxon>Embryophyta</taxon>
        <taxon>Tracheophyta</taxon>
        <taxon>Spermatophyta</taxon>
        <taxon>Magnoliopsida</taxon>
        <taxon>Liliopsida</taxon>
        <taxon>Poales</taxon>
        <taxon>Poaceae</taxon>
        <taxon>PACMAD clade</taxon>
        <taxon>Arundinoideae</taxon>
        <taxon>Arundineae</taxon>
        <taxon>Arundo</taxon>
    </lineage>
</organism>
<protein>
    <recommendedName>
        <fullName evidence="3">BTB domain-containing protein</fullName>
    </recommendedName>
</protein>
<dbReference type="PANTHER" id="PTHR26379">
    <property type="entry name" value="BTB/POZ AND MATH DOMAIN-CONTAINING PROTEIN 1"/>
    <property type="match status" value="1"/>
</dbReference>
<dbReference type="InterPro" id="IPR056423">
    <property type="entry name" value="BACK_BPM_SPOP"/>
</dbReference>
<evidence type="ECO:0000256" key="1">
    <source>
        <dbReference type="ARBA" id="ARBA00004906"/>
    </source>
</evidence>
<dbReference type="GO" id="GO:0016567">
    <property type="term" value="P:protein ubiquitination"/>
    <property type="evidence" value="ECO:0007669"/>
    <property type="project" value="InterPro"/>
</dbReference>